<feature type="compositionally biased region" description="Basic and acidic residues" evidence="1">
    <location>
        <begin position="39"/>
        <end position="55"/>
    </location>
</feature>
<sequence length="147" mass="16877">NNQQFQEQQQFQNVNVQQHFVDGNTQFDVHSNNNQPHFIDSDTEHAPVQKFEQNDGVKGSSPQDHSETQNPAEFDSRRPTGEDTHQIQGVKGYHSQQNFREARNGYNFPRPNLQTINANDAIIYSQNDPRSAESAISYSGWKPVIRH</sequence>
<evidence type="ECO:0000313" key="2">
    <source>
        <dbReference type="EMBL" id="GBM59717.1"/>
    </source>
</evidence>
<proteinExistence type="predicted"/>
<gene>
    <name evidence="2" type="ORF">AVEN_40642_1</name>
</gene>
<feature type="compositionally biased region" description="Polar residues" evidence="1">
    <location>
        <begin position="23"/>
        <end position="36"/>
    </location>
</feature>
<evidence type="ECO:0000256" key="1">
    <source>
        <dbReference type="SAM" id="MobiDB-lite"/>
    </source>
</evidence>
<feature type="region of interest" description="Disordered" evidence="1">
    <location>
        <begin position="22"/>
        <end position="96"/>
    </location>
</feature>
<reference evidence="2 3" key="1">
    <citation type="journal article" date="2019" name="Sci. Rep.">
        <title>Orb-weaving spider Araneus ventricosus genome elucidates the spidroin gene catalogue.</title>
        <authorList>
            <person name="Kono N."/>
            <person name="Nakamura H."/>
            <person name="Ohtoshi R."/>
            <person name="Moran D.A.P."/>
            <person name="Shinohara A."/>
            <person name="Yoshida Y."/>
            <person name="Fujiwara M."/>
            <person name="Mori M."/>
            <person name="Tomita M."/>
            <person name="Arakawa K."/>
        </authorList>
    </citation>
    <scope>NUCLEOTIDE SEQUENCE [LARGE SCALE GENOMIC DNA]</scope>
</reference>
<dbReference type="AlphaFoldDB" id="A0A4Y2H2M9"/>
<organism evidence="2 3">
    <name type="scientific">Araneus ventricosus</name>
    <name type="common">Orbweaver spider</name>
    <name type="synonym">Epeira ventricosa</name>
    <dbReference type="NCBI Taxonomy" id="182803"/>
    <lineage>
        <taxon>Eukaryota</taxon>
        <taxon>Metazoa</taxon>
        <taxon>Ecdysozoa</taxon>
        <taxon>Arthropoda</taxon>
        <taxon>Chelicerata</taxon>
        <taxon>Arachnida</taxon>
        <taxon>Araneae</taxon>
        <taxon>Araneomorphae</taxon>
        <taxon>Entelegynae</taxon>
        <taxon>Araneoidea</taxon>
        <taxon>Araneidae</taxon>
        <taxon>Araneus</taxon>
    </lineage>
</organism>
<dbReference type="Proteomes" id="UP000499080">
    <property type="component" value="Unassembled WGS sequence"/>
</dbReference>
<accession>A0A4Y2H2M9</accession>
<protein>
    <submittedName>
        <fullName evidence="2">Uncharacterized protein</fullName>
    </submittedName>
</protein>
<comment type="caution">
    <text evidence="2">The sequence shown here is derived from an EMBL/GenBank/DDBJ whole genome shotgun (WGS) entry which is preliminary data.</text>
</comment>
<keyword evidence="3" id="KW-1185">Reference proteome</keyword>
<feature type="compositionally biased region" description="Basic and acidic residues" evidence="1">
    <location>
        <begin position="74"/>
        <end position="85"/>
    </location>
</feature>
<evidence type="ECO:0000313" key="3">
    <source>
        <dbReference type="Proteomes" id="UP000499080"/>
    </source>
</evidence>
<feature type="non-terminal residue" evidence="2">
    <location>
        <position position="1"/>
    </location>
</feature>
<dbReference type="EMBL" id="BGPR01001696">
    <property type="protein sequence ID" value="GBM59717.1"/>
    <property type="molecule type" value="Genomic_DNA"/>
</dbReference>
<feature type="compositionally biased region" description="Polar residues" evidence="1">
    <location>
        <begin position="60"/>
        <end position="71"/>
    </location>
</feature>
<name>A0A4Y2H2M9_ARAVE</name>